<dbReference type="AlphaFoldDB" id="A0A5M9HXJ4"/>
<sequence length="279" mass="32730">MENTKLQWHPAFSAALRITLQEEMEFLEMYEEYPLNKKPPQIDILIIKKLKDITLNKTISRIFRTHNIIEYKAPGDYLSVNDFYKVYGYTCFYQSNTDKIKAIDPRELTITFVCSHYPREMLRHLEEMRGITATFQDDGIYYLTGDAIPIQLLITHKLTQDENYWLQNLRTDLKAGREIRDIVARYEKNRHSKDYAAVMNLITRANWKEMEAERKMCDALKELFAEELQEENAKGMERGKAEGIRLAKLIFRLSAQGNSEEEIAGKCGISLEQVREILE</sequence>
<organism evidence="1 2">
    <name type="scientific">Mediterraneibacter catenae</name>
    <dbReference type="NCBI Taxonomy" id="2594882"/>
    <lineage>
        <taxon>Bacteria</taxon>
        <taxon>Bacillati</taxon>
        <taxon>Bacillota</taxon>
        <taxon>Clostridia</taxon>
        <taxon>Lachnospirales</taxon>
        <taxon>Lachnospiraceae</taxon>
        <taxon>Mediterraneibacter</taxon>
    </lineage>
</organism>
<keyword evidence="2" id="KW-1185">Reference proteome</keyword>
<gene>
    <name evidence="1" type="ORF">FNY66_14930</name>
</gene>
<evidence type="ECO:0000313" key="2">
    <source>
        <dbReference type="Proteomes" id="UP000322025"/>
    </source>
</evidence>
<dbReference type="OrthoDB" id="1976094at2"/>
<proteinExistence type="predicted"/>
<reference evidence="1" key="1">
    <citation type="submission" date="2019-07" db="EMBL/GenBank/DDBJ databases">
        <authorList>
            <person name="Wongkuna S."/>
            <person name="Scaria J."/>
        </authorList>
    </citation>
    <scope>NUCLEOTIDE SEQUENCE [LARGE SCALE GENOMIC DNA]</scope>
    <source>
        <strain evidence="1">SW178</strain>
    </source>
</reference>
<accession>A0A5M9HXJ4</accession>
<evidence type="ECO:0000313" key="1">
    <source>
        <dbReference type="EMBL" id="KAA8500161.1"/>
    </source>
</evidence>
<dbReference type="Proteomes" id="UP000322025">
    <property type="component" value="Unassembled WGS sequence"/>
</dbReference>
<name>A0A5M9HXJ4_9FIRM</name>
<protein>
    <submittedName>
        <fullName evidence="1">3-isopropylmalate dehydrogenase</fullName>
    </submittedName>
</protein>
<dbReference type="EMBL" id="VMSO01000040">
    <property type="protein sequence ID" value="KAA8500161.1"/>
    <property type="molecule type" value="Genomic_DNA"/>
</dbReference>
<comment type="caution">
    <text evidence="1">The sequence shown here is derived from an EMBL/GenBank/DDBJ whole genome shotgun (WGS) entry which is preliminary data.</text>
</comment>